<dbReference type="EMBL" id="AAHVPS010000023">
    <property type="protein sequence ID" value="ECA8227421.1"/>
    <property type="molecule type" value="Genomic_DNA"/>
</dbReference>
<protein>
    <submittedName>
        <fullName evidence="1">Superinfection exclusion protein</fullName>
    </submittedName>
</protein>
<sequence>DESLTDQDLEDMELDDRWIDWYSECQCYDDPREYLESLKEETTAA</sequence>
<feature type="non-terminal residue" evidence="1">
    <location>
        <position position="1"/>
    </location>
</feature>
<reference evidence="1" key="1">
    <citation type="submission" date="2019-01" db="EMBL/GenBank/DDBJ databases">
        <authorList>
            <person name="Ashton P.M."/>
            <person name="Dallman T."/>
            <person name="Nair S."/>
            <person name="De Pinna E."/>
            <person name="Peters T."/>
            <person name="Grant K."/>
        </authorList>
    </citation>
    <scope>NUCLEOTIDE SEQUENCE</scope>
    <source>
        <strain evidence="1">570840</strain>
    </source>
</reference>
<dbReference type="Pfam" id="PF17420">
    <property type="entry name" value="GP17"/>
    <property type="match status" value="1"/>
</dbReference>
<organism evidence="1">
    <name type="scientific">Salmonella enterica subsp. enterica serovar Heidelberg</name>
    <dbReference type="NCBI Taxonomy" id="611"/>
    <lineage>
        <taxon>Bacteria</taxon>
        <taxon>Pseudomonadati</taxon>
        <taxon>Pseudomonadota</taxon>
        <taxon>Gammaproteobacteria</taxon>
        <taxon>Enterobacterales</taxon>
        <taxon>Enterobacteriaceae</taxon>
        <taxon>Salmonella</taxon>
    </lineage>
</organism>
<evidence type="ECO:0000313" key="1">
    <source>
        <dbReference type="EMBL" id="ECA8227421.1"/>
    </source>
</evidence>
<proteinExistence type="predicted"/>
<gene>
    <name evidence="1" type="ORF">EQG90_21035</name>
</gene>
<dbReference type="InterPro" id="IPR020285">
    <property type="entry name" value="Gp17"/>
</dbReference>
<name>A0A5X7TF44_SALET</name>
<dbReference type="AlphaFoldDB" id="A0A5X7TF44"/>
<comment type="caution">
    <text evidence="1">The sequence shown here is derived from an EMBL/GenBank/DDBJ whole genome shotgun (WGS) entry which is preliminary data.</text>
</comment>
<accession>A0A5X7TF44</accession>